<organism evidence="6 7">
    <name type="scientific">Nonomuraea typhae</name>
    <dbReference type="NCBI Taxonomy" id="2603600"/>
    <lineage>
        <taxon>Bacteria</taxon>
        <taxon>Bacillati</taxon>
        <taxon>Actinomycetota</taxon>
        <taxon>Actinomycetes</taxon>
        <taxon>Streptosporangiales</taxon>
        <taxon>Streptosporangiaceae</taxon>
        <taxon>Nonomuraea</taxon>
    </lineage>
</organism>
<evidence type="ECO:0000256" key="5">
    <source>
        <dbReference type="SAM" id="MobiDB-lite"/>
    </source>
</evidence>
<comment type="similarity">
    <text evidence="4">Belongs to the MshB deacetylase family.</text>
</comment>
<dbReference type="GO" id="GO:0035595">
    <property type="term" value="F:N-acetylglucosaminylinositol deacetylase activity"/>
    <property type="evidence" value="ECO:0007669"/>
    <property type="project" value="UniProtKB-EC"/>
</dbReference>
<comment type="catalytic activity">
    <reaction evidence="4">
        <text>1D-myo-inositol 2-acetamido-2-deoxy-alpha-D-glucopyranoside + H2O = 1D-myo-inositol 2-amino-2-deoxy-alpha-D-glucopyranoside + acetate</text>
        <dbReference type="Rhea" id="RHEA:26180"/>
        <dbReference type="ChEBI" id="CHEBI:15377"/>
        <dbReference type="ChEBI" id="CHEBI:30089"/>
        <dbReference type="ChEBI" id="CHEBI:52442"/>
        <dbReference type="ChEBI" id="CHEBI:58886"/>
        <dbReference type="EC" id="3.5.1.103"/>
    </reaction>
</comment>
<keyword evidence="2 4" id="KW-0378">Hydrolase</keyword>
<comment type="cofactor">
    <cofactor evidence="4">
        <name>Zn(2+)</name>
        <dbReference type="ChEBI" id="CHEBI:29105"/>
    </cofactor>
    <text evidence="4">Binds 1 zinc ion per subunit.</text>
</comment>
<dbReference type="EC" id="3.5.1.103" evidence="4"/>
<evidence type="ECO:0000256" key="3">
    <source>
        <dbReference type="ARBA" id="ARBA00022833"/>
    </source>
</evidence>
<comment type="function">
    <text evidence="4">Catalyzes the deacetylation of 1D-myo-inositol 2-acetamido-2-deoxy-alpha-D-glucopyranoside (GlcNAc-Ins) in the mycothiol biosynthesis pathway.</text>
</comment>
<dbReference type="PANTHER" id="PTHR12993:SF26">
    <property type="entry name" value="1D-MYO-INOSITOL 2-ACETAMIDO-2-DEOXY-ALPHA-D-GLUCOPYRANOSIDE DEACETYLASE"/>
    <property type="match status" value="1"/>
</dbReference>
<feature type="binding site" evidence="4">
    <location>
        <position position="42"/>
    </location>
    <ligand>
        <name>Zn(2+)</name>
        <dbReference type="ChEBI" id="CHEBI:29105"/>
    </ligand>
</feature>
<protein>
    <recommendedName>
        <fullName evidence="4">1D-myo-inositol 2-acetamido-2-deoxy-alpha-D-glucopyranoside deacetylase</fullName>
        <shortName evidence="4">GlcNAc-Ins deacetylase</shortName>
        <ecNumber evidence="4">3.5.1.103</ecNumber>
    </recommendedName>
    <alternativeName>
        <fullName evidence="4">N-acetyl-1-D-myo-inositol-2-amino-2-deoxy-alpha-D-glucopyranoside deacetylase</fullName>
    </alternativeName>
</protein>
<evidence type="ECO:0000256" key="4">
    <source>
        <dbReference type="HAMAP-Rule" id="MF_01696"/>
    </source>
</evidence>
<keyword evidence="1 4" id="KW-0479">Metal-binding</keyword>
<sequence>MTERRSSRRESEARANEERRSSSGRDHKHDRRLLLVHAHPDDETIGTGATMARYAAEGAHVTLVTCTLGEEGEVIPPRLAHLEGSAELGGYRARELAEALEALGVEDHRLLGYRDSGMMGAAANDLEAAFWRADVDEAAGRVAEVIREVRPQVLITYDDNGYYGHPDHIQANRVAVRAFDLAADPAYGAGQPWQVAKLYYTATAKSVMRRDAEALREAGTGFLVEDPDDQPFGCADEDVTTEIDARPWLGSKLDAMRAHATQIIVKEPFFALSNTIGQRAAGVEHFILHRGEKGRALPGAPVEAGGLGEPYTRESDLFSGIH</sequence>
<proteinExistence type="inferred from homology"/>
<dbReference type="InterPro" id="IPR024078">
    <property type="entry name" value="LmbE-like_dom_sf"/>
</dbReference>
<dbReference type="Gene3D" id="3.40.50.10320">
    <property type="entry name" value="LmbE-like"/>
    <property type="match status" value="1"/>
</dbReference>
<evidence type="ECO:0000256" key="2">
    <source>
        <dbReference type="ARBA" id="ARBA00022801"/>
    </source>
</evidence>
<feature type="region of interest" description="Disordered" evidence="5">
    <location>
        <begin position="1"/>
        <end position="32"/>
    </location>
</feature>
<name>A0ABW7YXE7_9ACTN</name>
<dbReference type="EMBL" id="JBITGY010000006">
    <property type="protein sequence ID" value="MFI6500603.1"/>
    <property type="molecule type" value="Genomic_DNA"/>
</dbReference>
<evidence type="ECO:0000313" key="7">
    <source>
        <dbReference type="Proteomes" id="UP001612741"/>
    </source>
</evidence>
<evidence type="ECO:0000313" key="6">
    <source>
        <dbReference type="EMBL" id="MFI6500603.1"/>
    </source>
</evidence>
<keyword evidence="3 4" id="KW-0862">Zinc</keyword>
<dbReference type="PANTHER" id="PTHR12993">
    <property type="entry name" value="N-ACETYLGLUCOSAMINYL-PHOSPHATIDYLINOSITOL DE-N-ACETYLASE-RELATED"/>
    <property type="match status" value="1"/>
</dbReference>
<dbReference type="HAMAP" id="MF_01696">
    <property type="entry name" value="MshB"/>
    <property type="match status" value="1"/>
</dbReference>
<feature type="binding site" evidence="4">
    <location>
        <position position="168"/>
    </location>
    <ligand>
        <name>Zn(2+)</name>
        <dbReference type="ChEBI" id="CHEBI:29105"/>
    </ligand>
</feature>
<dbReference type="NCBIfam" id="TIGR03445">
    <property type="entry name" value="mycothiol_MshB"/>
    <property type="match status" value="1"/>
</dbReference>
<dbReference type="Proteomes" id="UP001612741">
    <property type="component" value="Unassembled WGS sequence"/>
</dbReference>
<evidence type="ECO:0000256" key="1">
    <source>
        <dbReference type="ARBA" id="ARBA00022723"/>
    </source>
</evidence>
<reference evidence="6 7" key="1">
    <citation type="submission" date="2024-10" db="EMBL/GenBank/DDBJ databases">
        <title>The Natural Products Discovery Center: Release of the First 8490 Sequenced Strains for Exploring Actinobacteria Biosynthetic Diversity.</title>
        <authorList>
            <person name="Kalkreuter E."/>
            <person name="Kautsar S.A."/>
            <person name="Yang D."/>
            <person name="Bader C.D."/>
            <person name="Teijaro C.N."/>
            <person name="Fluegel L."/>
            <person name="Davis C.M."/>
            <person name="Simpson J.R."/>
            <person name="Lauterbach L."/>
            <person name="Steele A.D."/>
            <person name="Gui C."/>
            <person name="Meng S."/>
            <person name="Li G."/>
            <person name="Viehrig K."/>
            <person name="Ye F."/>
            <person name="Su P."/>
            <person name="Kiefer A.F."/>
            <person name="Nichols A."/>
            <person name="Cepeda A.J."/>
            <person name="Yan W."/>
            <person name="Fan B."/>
            <person name="Jiang Y."/>
            <person name="Adhikari A."/>
            <person name="Zheng C.-J."/>
            <person name="Schuster L."/>
            <person name="Cowan T.M."/>
            <person name="Smanski M.J."/>
            <person name="Chevrette M.G."/>
            <person name="De Carvalho L.P.S."/>
            <person name="Shen B."/>
        </authorList>
    </citation>
    <scope>NUCLEOTIDE SEQUENCE [LARGE SCALE GENOMIC DNA]</scope>
    <source>
        <strain evidence="6 7">NPDC050545</strain>
    </source>
</reference>
<dbReference type="Pfam" id="PF02585">
    <property type="entry name" value="PIG-L"/>
    <property type="match status" value="1"/>
</dbReference>
<dbReference type="InterPro" id="IPR017810">
    <property type="entry name" value="Mycothiol_biosynthesis_MshB"/>
</dbReference>
<dbReference type="RefSeq" id="WP_397084601.1">
    <property type="nucleotide sequence ID" value="NZ_JBITGY010000006.1"/>
</dbReference>
<dbReference type="InterPro" id="IPR003737">
    <property type="entry name" value="GlcNAc_PI_deacetylase-related"/>
</dbReference>
<feature type="binding site" evidence="4">
    <location>
        <position position="39"/>
    </location>
    <ligand>
        <name>Zn(2+)</name>
        <dbReference type="ChEBI" id="CHEBI:29105"/>
    </ligand>
</feature>
<feature type="region of interest" description="Disordered" evidence="5">
    <location>
        <begin position="298"/>
        <end position="322"/>
    </location>
</feature>
<gene>
    <name evidence="4 6" type="primary">mshB</name>
    <name evidence="6" type="ORF">ACIBG2_24715</name>
</gene>
<dbReference type="SUPFAM" id="SSF102588">
    <property type="entry name" value="LmbE-like"/>
    <property type="match status" value="1"/>
</dbReference>
<keyword evidence="7" id="KW-1185">Reference proteome</keyword>
<feature type="compositionally biased region" description="Basic and acidic residues" evidence="5">
    <location>
        <begin position="1"/>
        <end position="27"/>
    </location>
</feature>
<accession>A0ABW7YXE7</accession>
<comment type="caution">
    <text evidence="6">The sequence shown here is derived from an EMBL/GenBank/DDBJ whole genome shotgun (WGS) entry which is preliminary data.</text>
</comment>